<accession>A0A1N6DRU1</accession>
<sequence>MSPVFEIKPVYRMILPLLVGTLTYLAILLAFDSVANIKEDFFSRELLFCVFSSFVLLELNRLILLFFERRNTKTTHFYKHIIQLIFSSIITTFLSISLLLMAYFYWFENMADPMVYLTELSIFNGVFLFVTLMYQGHFLGFYWIHKKFEKDLESELQEKEELERSKNQFQFMLNPNFLLLSLESILLRIKEERKEEAEEGILLLSEIYRHSLRNQEELVPLHEELMAMENVKIFLNQFNSKHIHLSLPKEDKNYLLVPRTLTKILEAISYSQLSSPNCPLEIQLEIKKNCLHLSFPKQFSLKYGDQLVETMNSIKQQNGWLNQGLSWTDNSMYSICVPMELPYSETSDSINKASFHPTIKTDESIGN</sequence>
<keyword evidence="1" id="KW-1133">Transmembrane helix</keyword>
<reference evidence="4" key="1">
    <citation type="submission" date="2016-11" db="EMBL/GenBank/DDBJ databases">
        <authorList>
            <person name="Varghese N."/>
            <person name="Submissions S."/>
        </authorList>
    </citation>
    <scope>NUCLEOTIDE SEQUENCE [LARGE SCALE GENOMIC DNA]</scope>
    <source>
        <strain evidence="4">DSM 15292</strain>
    </source>
</reference>
<keyword evidence="3" id="KW-0418">Kinase</keyword>
<dbReference type="RefSeq" id="WP_074223979.1">
    <property type="nucleotide sequence ID" value="NZ_FSRC01000001.1"/>
</dbReference>
<evidence type="ECO:0000313" key="4">
    <source>
        <dbReference type="Proteomes" id="UP000185221"/>
    </source>
</evidence>
<dbReference type="EMBL" id="FSRC01000001">
    <property type="protein sequence ID" value="SIN73496.1"/>
    <property type="molecule type" value="Genomic_DNA"/>
</dbReference>
<dbReference type="InterPro" id="IPR010559">
    <property type="entry name" value="Sig_transdc_His_kin_internal"/>
</dbReference>
<dbReference type="GO" id="GO:0000155">
    <property type="term" value="F:phosphorelay sensor kinase activity"/>
    <property type="evidence" value="ECO:0007669"/>
    <property type="project" value="InterPro"/>
</dbReference>
<organism evidence="3 4">
    <name type="scientific">Algoriphagus halophilus</name>
    <dbReference type="NCBI Taxonomy" id="226505"/>
    <lineage>
        <taxon>Bacteria</taxon>
        <taxon>Pseudomonadati</taxon>
        <taxon>Bacteroidota</taxon>
        <taxon>Cytophagia</taxon>
        <taxon>Cytophagales</taxon>
        <taxon>Cyclobacteriaceae</taxon>
        <taxon>Algoriphagus</taxon>
    </lineage>
</organism>
<keyword evidence="3" id="KW-0808">Transferase</keyword>
<proteinExistence type="predicted"/>
<dbReference type="OrthoDB" id="1157482at2"/>
<feature type="transmembrane region" description="Helical" evidence="1">
    <location>
        <begin position="41"/>
        <end position="60"/>
    </location>
</feature>
<gene>
    <name evidence="3" type="ORF">SAMN05444394_1314</name>
</gene>
<feature type="domain" description="Signal transduction histidine kinase internal region" evidence="2">
    <location>
        <begin position="170"/>
        <end position="230"/>
    </location>
</feature>
<feature type="transmembrane region" description="Helical" evidence="1">
    <location>
        <begin position="81"/>
        <end position="106"/>
    </location>
</feature>
<evidence type="ECO:0000259" key="2">
    <source>
        <dbReference type="Pfam" id="PF06580"/>
    </source>
</evidence>
<keyword evidence="1" id="KW-0812">Transmembrane</keyword>
<evidence type="ECO:0000313" key="3">
    <source>
        <dbReference type="EMBL" id="SIN73496.1"/>
    </source>
</evidence>
<name>A0A1N6DRU1_9BACT</name>
<dbReference type="Pfam" id="PF06580">
    <property type="entry name" value="His_kinase"/>
    <property type="match status" value="1"/>
</dbReference>
<evidence type="ECO:0000256" key="1">
    <source>
        <dbReference type="SAM" id="Phobius"/>
    </source>
</evidence>
<keyword evidence="4" id="KW-1185">Reference proteome</keyword>
<dbReference type="GO" id="GO:0016020">
    <property type="term" value="C:membrane"/>
    <property type="evidence" value="ECO:0007669"/>
    <property type="project" value="InterPro"/>
</dbReference>
<feature type="transmembrane region" description="Helical" evidence="1">
    <location>
        <begin position="126"/>
        <end position="144"/>
    </location>
</feature>
<dbReference type="AlphaFoldDB" id="A0A1N6DRU1"/>
<keyword evidence="1" id="KW-0472">Membrane</keyword>
<dbReference type="STRING" id="226505.SAMN05444394_1314"/>
<dbReference type="Proteomes" id="UP000185221">
    <property type="component" value="Unassembled WGS sequence"/>
</dbReference>
<feature type="transmembrane region" description="Helical" evidence="1">
    <location>
        <begin position="12"/>
        <end position="35"/>
    </location>
</feature>
<protein>
    <submittedName>
        <fullName evidence="3">Histidine kinase</fullName>
    </submittedName>
</protein>